<proteinExistence type="predicted"/>
<dbReference type="AlphaFoldDB" id="A0A9P5PPL7"/>
<gene>
    <name evidence="1" type="ORF">BDP27DRAFT_901498</name>
</gene>
<protein>
    <submittedName>
        <fullName evidence="1">Uncharacterized protein</fullName>
    </submittedName>
</protein>
<dbReference type="EMBL" id="JADNRY010000070">
    <property type="protein sequence ID" value="KAF9067673.1"/>
    <property type="molecule type" value="Genomic_DNA"/>
</dbReference>
<evidence type="ECO:0000313" key="2">
    <source>
        <dbReference type="Proteomes" id="UP000772434"/>
    </source>
</evidence>
<evidence type="ECO:0000313" key="1">
    <source>
        <dbReference type="EMBL" id="KAF9067673.1"/>
    </source>
</evidence>
<reference evidence="1" key="1">
    <citation type="submission" date="2020-11" db="EMBL/GenBank/DDBJ databases">
        <authorList>
            <consortium name="DOE Joint Genome Institute"/>
            <person name="Ahrendt S."/>
            <person name="Riley R."/>
            <person name="Andreopoulos W."/>
            <person name="Labutti K."/>
            <person name="Pangilinan J."/>
            <person name="Ruiz-Duenas F.J."/>
            <person name="Barrasa J.M."/>
            <person name="Sanchez-Garcia M."/>
            <person name="Camarero S."/>
            <person name="Miyauchi S."/>
            <person name="Serrano A."/>
            <person name="Linde D."/>
            <person name="Babiker R."/>
            <person name="Drula E."/>
            <person name="Ayuso-Fernandez I."/>
            <person name="Pacheco R."/>
            <person name="Padilla G."/>
            <person name="Ferreira P."/>
            <person name="Barriuso J."/>
            <person name="Kellner H."/>
            <person name="Castanera R."/>
            <person name="Alfaro M."/>
            <person name="Ramirez L."/>
            <person name="Pisabarro A.G."/>
            <person name="Kuo A."/>
            <person name="Tritt A."/>
            <person name="Lipzen A."/>
            <person name="He G."/>
            <person name="Yan M."/>
            <person name="Ng V."/>
            <person name="Cullen D."/>
            <person name="Martin F."/>
            <person name="Rosso M.-N."/>
            <person name="Henrissat B."/>
            <person name="Hibbett D."/>
            <person name="Martinez A.T."/>
            <person name="Grigoriev I.V."/>
        </authorList>
    </citation>
    <scope>NUCLEOTIDE SEQUENCE</scope>
    <source>
        <strain evidence="1">AH 40177</strain>
    </source>
</reference>
<dbReference type="Proteomes" id="UP000772434">
    <property type="component" value="Unassembled WGS sequence"/>
</dbReference>
<comment type="caution">
    <text evidence="1">The sequence shown here is derived from an EMBL/GenBank/DDBJ whole genome shotgun (WGS) entry which is preliminary data.</text>
</comment>
<organism evidence="1 2">
    <name type="scientific">Rhodocollybia butyracea</name>
    <dbReference type="NCBI Taxonomy" id="206335"/>
    <lineage>
        <taxon>Eukaryota</taxon>
        <taxon>Fungi</taxon>
        <taxon>Dikarya</taxon>
        <taxon>Basidiomycota</taxon>
        <taxon>Agaricomycotina</taxon>
        <taxon>Agaricomycetes</taxon>
        <taxon>Agaricomycetidae</taxon>
        <taxon>Agaricales</taxon>
        <taxon>Marasmiineae</taxon>
        <taxon>Omphalotaceae</taxon>
        <taxon>Rhodocollybia</taxon>
    </lineage>
</organism>
<name>A0A9P5PPL7_9AGAR</name>
<accession>A0A9P5PPL7</accession>
<keyword evidence="2" id="KW-1185">Reference proteome</keyword>
<sequence length="128" mass="15073">MLYATFPSNLQRKRQLRAHETRNLHPRNPNPTLLPLQFPRPRTKVSFRRLIFNILGQQKSSRPERAQGLPSRLRIRIAEGQNLAKMGRKRKKMRVWYLSDDQLSRYPHSFWSFTCNLGLLIHAVRAGA</sequence>